<evidence type="ECO:0000256" key="7">
    <source>
        <dbReference type="ARBA" id="ARBA00023160"/>
    </source>
</evidence>
<dbReference type="InterPro" id="IPR004568">
    <property type="entry name" value="Ppantetheine-prot_Trfase_dom"/>
</dbReference>
<comment type="function">
    <text evidence="8">Transfers the 4'-phosphopantetheine moiety from coenzyme A to a Ser of acyl-carrier-protein.</text>
</comment>
<keyword evidence="2 8" id="KW-0808">Transferase</keyword>
<dbReference type="AlphaFoldDB" id="M3AFV5"/>
<dbReference type="GO" id="GO:0000287">
    <property type="term" value="F:magnesium ion binding"/>
    <property type="evidence" value="ECO:0007669"/>
    <property type="project" value="UniProtKB-UniRule"/>
</dbReference>
<dbReference type="EC" id="2.7.8.7" evidence="8"/>
<evidence type="ECO:0000256" key="6">
    <source>
        <dbReference type="ARBA" id="ARBA00023098"/>
    </source>
</evidence>
<evidence type="ECO:0000313" key="10">
    <source>
        <dbReference type="EMBL" id="EME71449.1"/>
    </source>
</evidence>
<comment type="subcellular location">
    <subcellularLocation>
        <location evidence="8">Cytoplasm</location>
    </subcellularLocation>
</comment>
<gene>
    <name evidence="8 10" type="primary">acpS</name>
    <name evidence="10" type="ORF">H261_03533</name>
</gene>
<evidence type="ECO:0000256" key="2">
    <source>
        <dbReference type="ARBA" id="ARBA00022679"/>
    </source>
</evidence>
<dbReference type="EMBL" id="AONQ01000005">
    <property type="protein sequence ID" value="EME71449.1"/>
    <property type="molecule type" value="Genomic_DNA"/>
</dbReference>
<sequence length="131" mass="14126">MIIGLGSDLVDIRRIEDSLERFGERFIAKVFTEGERATAERRVGQARSGAYAKRFAAKEALVKALGKDGVGWRDIEIANDGEGRPCLSLSGGAAALLARRIPAGMRAHLHLSLTDEYPLAQAVVIIEVLPA</sequence>
<keyword evidence="7 8" id="KW-0275">Fatty acid biosynthesis</keyword>
<protein>
    <recommendedName>
        <fullName evidence="8">Holo-[acyl-carrier-protein] synthase</fullName>
        <shortName evidence="8">Holo-ACP synthase</shortName>
        <ecNumber evidence="8">2.7.8.7</ecNumber>
    </recommendedName>
    <alternativeName>
        <fullName evidence="8">4'-phosphopantetheinyl transferase AcpS</fullName>
    </alternativeName>
</protein>
<dbReference type="GO" id="GO:0005737">
    <property type="term" value="C:cytoplasm"/>
    <property type="evidence" value="ECO:0007669"/>
    <property type="project" value="UniProtKB-SubCell"/>
</dbReference>
<dbReference type="InterPro" id="IPR008278">
    <property type="entry name" value="4-PPantetheinyl_Trfase_dom"/>
</dbReference>
<dbReference type="Proteomes" id="UP000011744">
    <property type="component" value="Unassembled WGS sequence"/>
</dbReference>
<keyword evidence="11" id="KW-1185">Reference proteome</keyword>
<comment type="cofactor">
    <cofactor evidence="8">
        <name>Mg(2+)</name>
        <dbReference type="ChEBI" id="CHEBI:18420"/>
    </cofactor>
</comment>
<dbReference type="STRING" id="1244869.H261_03533"/>
<dbReference type="Gene3D" id="3.90.470.20">
    <property type="entry name" value="4'-phosphopantetheinyl transferase domain"/>
    <property type="match status" value="1"/>
</dbReference>
<dbReference type="InterPro" id="IPR037143">
    <property type="entry name" value="4-PPantetheinyl_Trfase_dom_sf"/>
</dbReference>
<dbReference type="InterPro" id="IPR002582">
    <property type="entry name" value="ACPS"/>
</dbReference>
<keyword evidence="1 8" id="KW-0444">Lipid biosynthesis</keyword>
<keyword evidence="5 8" id="KW-0460">Magnesium</keyword>
<keyword evidence="6 8" id="KW-0443">Lipid metabolism</keyword>
<keyword evidence="8" id="KW-0963">Cytoplasm</keyword>
<dbReference type="SUPFAM" id="SSF56214">
    <property type="entry name" value="4'-phosphopantetheinyl transferase"/>
    <property type="match status" value="1"/>
</dbReference>
<keyword evidence="3 8" id="KW-0479">Metal-binding</keyword>
<comment type="similarity">
    <text evidence="8">Belongs to the P-Pant transferase superfamily. AcpS family.</text>
</comment>
<feature type="domain" description="4'-phosphopantetheinyl transferase" evidence="9">
    <location>
        <begin position="4"/>
        <end position="100"/>
    </location>
</feature>
<comment type="caution">
    <text evidence="10">The sequence shown here is derived from an EMBL/GenBank/DDBJ whole genome shotgun (WGS) entry which is preliminary data.</text>
</comment>
<evidence type="ECO:0000256" key="1">
    <source>
        <dbReference type="ARBA" id="ARBA00022516"/>
    </source>
</evidence>
<accession>M3AFV5</accession>
<reference evidence="10 11" key="1">
    <citation type="journal article" date="2014" name="Genome Announc.">
        <title>Draft Genome Sequence of Magnetospirillum sp. Strain SO-1, a Freshwater Magnetotactic Bacterium Isolated from the Ol'khovka River, Russia.</title>
        <authorList>
            <person name="Grouzdev D.S."/>
            <person name="Dziuba M.V."/>
            <person name="Sukhacheva M.S."/>
            <person name="Mardanov A.V."/>
            <person name="Beletskiy A.V."/>
            <person name="Kuznetsov B.B."/>
            <person name="Skryabin K.G."/>
        </authorList>
    </citation>
    <scope>NUCLEOTIDE SEQUENCE [LARGE SCALE GENOMIC DNA]</scope>
    <source>
        <strain evidence="10 11">SO-1</strain>
    </source>
</reference>
<dbReference type="RefSeq" id="WP_008614362.1">
    <property type="nucleotide sequence ID" value="NZ_AONQ01000005.1"/>
</dbReference>
<evidence type="ECO:0000313" key="11">
    <source>
        <dbReference type="Proteomes" id="UP000011744"/>
    </source>
</evidence>
<dbReference type="GO" id="GO:0008897">
    <property type="term" value="F:holo-[acyl-carrier-protein] synthase activity"/>
    <property type="evidence" value="ECO:0007669"/>
    <property type="project" value="UniProtKB-UniRule"/>
</dbReference>
<name>M3AFV5_9PROT</name>
<evidence type="ECO:0000256" key="8">
    <source>
        <dbReference type="HAMAP-Rule" id="MF_00101"/>
    </source>
</evidence>
<evidence type="ECO:0000256" key="3">
    <source>
        <dbReference type="ARBA" id="ARBA00022723"/>
    </source>
</evidence>
<evidence type="ECO:0000259" key="9">
    <source>
        <dbReference type="Pfam" id="PF01648"/>
    </source>
</evidence>
<dbReference type="HAMAP" id="MF_00101">
    <property type="entry name" value="AcpS"/>
    <property type="match status" value="1"/>
</dbReference>
<dbReference type="GO" id="GO:0006633">
    <property type="term" value="P:fatty acid biosynthetic process"/>
    <property type="evidence" value="ECO:0007669"/>
    <property type="project" value="UniProtKB-UniRule"/>
</dbReference>
<dbReference type="NCBIfam" id="TIGR00516">
    <property type="entry name" value="acpS"/>
    <property type="match status" value="1"/>
</dbReference>
<keyword evidence="4 8" id="KW-0276">Fatty acid metabolism</keyword>
<feature type="binding site" evidence="8">
    <location>
        <position position="8"/>
    </location>
    <ligand>
        <name>Mg(2+)</name>
        <dbReference type="ChEBI" id="CHEBI:18420"/>
    </ligand>
</feature>
<dbReference type="PATRIC" id="fig|1244869.3.peg.706"/>
<dbReference type="OrthoDB" id="517356at2"/>
<dbReference type="Pfam" id="PF01648">
    <property type="entry name" value="ACPS"/>
    <property type="match status" value="1"/>
</dbReference>
<feature type="binding site" evidence="8">
    <location>
        <position position="59"/>
    </location>
    <ligand>
        <name>Mg(2+)</name>
        <dbReference type="ChEBI" id="CHEBI:18420"/>
    </ligand>
</feature>
<evidence type="ECO:0000256" key="5">
    <source>
        <dbReference type="ARBA" id="ARBA00022842"/>
    </source>
</evidence>
<evidence type="ECO:0000256" key="4">
    <source>
        <dbReference type="ARBA" id="ARBA00022832"/>
    </source>
</evidence>
<proteinExistence type="inferred from homology"/>
<comment type="catalytic activity">
    <reaction evidence="8">
        <text>apo-[ACP] + CoA = holo-[ACP] + adenosine 3',5'-bisphosphate + H(+)</text>
        <dbReference type="Rhea" id="RHEA:12068"/>
        <dbReference type="Rhea" id="RHEA-COMP:9685"/>
        <dbReference type="Rhea" id="RHEA-COMP:9690"/>
        <dbReference type="ChEBI" id="CHEBI:15378"/>
        <dbReference type="ChEBI" id="CHEBI:29999"/>
        <dbReference type="ChEBI" id="CHEBI:57287"/>
        <dbReference type="ChEBI" id="CHEBI:58343"/>
        <dbReference type="ChEBI" id="CHEBI:64479"/>
        <dbReference type="EC" id="2.7.8.7"/>
    </reaction>
</comment>
<organism evidence="10 11">
    <name type="scientific">Paramagnetospirillum caucaseum</name>
    <dbReference type="NCBI Taxonomy" id="1244869"/>
    <lineage>
        <taxon>Bacteria</taxon>
        <taxon>Pseudomonadati</taxon>
        <taxon>Pseudomonadota</taxon>
        <taxon>Alphaproteobacteria</taxon>
        <taxon>Rhodospirillales</taxon>
        <taxon>Magnetospirillaceae</taxon>
        <taxon>Paramagnetospirillum</taxon>
    </lineage>
</organism>
<dbReference type="NCBIfam" id="TIGR00556">
    <property type="entry name" value="pantethn_trn"/>
    <property type="match status" value="1"/>
</dbReference>
<dbReference type="eggNOG" id="COG0736">
    <property type="taxonomic scope" value="Bacteria"/>
</dbReference>